<reference evidence="3 5" key="2">
    <citation type="journal article" date="2018" name="Plant J.">
        <title>The Physcomitrella patens chromosome-scale assembly reveals moss genome structure and evolution.</title>
        <authorList>
            <person name="Lang D."/>
            <person name="Ullrich K.K."/>
            <person name="Murat F."/>
            <person name="Fuchs J."/>
            <person name="Jenkins J."/>
            <person name="Haas F.B."/>
            <person name="Piednoel M."/>
            <person name="Gundlach H."/>
            <person name="Van Bel M."/>
            <person name="Meyberg R."/>
            <person name="Vives C."/>
            <person name="Morata J."/>
            <person name="Symeonidi A."/>
            <person name="Hiss M."/>
            <person name="Muchero W."/>
            <person name="Kamisugi Y."/>
            <person name="Saleh O."/>
            <person name="Blanc G."/>
            <person name="Decker E.L."/>
            <person name="van Gessel N."/>
            <person name="Grimwood J."/>
            <person name="Hayes R.D."/>
            <person name="Graham S.W."/>
            <person name="Gunter L.E."/>
            <person name="McDaniel S.F."/>
            <person name="Hoernstein S.N.W."/>
            <person name="Larsson A."/>
            <person name="Li F.W."/>
            <person name="Perroud P.F."/>
            <person name="Phillips J."/>
            <person name="Ranjan P."/>
            <person name="Rokshar D.S."/>
            <person name="Rothfels C.J."/>
            <person name="Schneider L."/>
            <person name="Shu S."/>
            <person name="Stevenson D.W."/>
            <person name="Thummler F."/>
            <person name="Tillich M."/>
            <person name="Villarreal Aguilar J.C."/>
            <person name="Widiez T."/>
            <person name="Wong G.K."/>
            <person name="Wymore A."/>
            <person name="Zhang Y."/>
            <person name="Zimmer A.D."/>
            <person name="Quatrano R.S."/>
            <person name="Mayer K.F.X."/>
            <person name="Goodstein D."/>
            <person name="Casacuberta J.M."/>
            <person name="Vandepoele K."/>
            <person name="Reski R."/>
            <person name="Cuming A.C."/>
            <person name="Tuskan G.A."/>
            <person name="Maumus F."/>
            <person name="Salse J."/>
            <person name="Schmutz J."/>
            <person name="Rensing S.A."/>
        </authorList>
    </citation>
    <scope>NUCLEOTIDE SEQUENCE [LARGE SCALE GENOMIC DNA]</scope>
    <source>
        <strain evidence="4 5">cv. Gransden 2004</strain>
    </source>
</reference>
<dbReference type="Gene3D" id="3.90.1150.10">
    <property type="entry name" value="Aspartate Aminotransferase, domain 1"/>
    <property type="match status" value="1"/>
</dbReference>
<evidence type="ECO:0000256" key="1">
    <source>
        <dbReference type="SAM" id="MobiDB-lite"/>
    </source>
</evidence>
<dbReference type="EnsemblPlants" id="Pp3c25_10130V3.2">
    <property type="protein sequence ID" value="Pp3c25_10130V3.2"/>
    <property type="gene ID" value="Pp3c25_10130"/>
</dbReference>
<dbReference type="PANTHER" id="PTHR14237">
    <property type="entry name" value="MOLYBDOPTERIN COFACTOR SULFURASE MOSC"/>
    <property type="match status" value="1"/>
</dbReference>
<dbReference type="KEGG" id="ppp:112277529"/>
<reference evidence="4" key="3">
    <citation type="submission" date="2020-12" db="UniProtKB">
        <authorList>
            <consortium name="EnsemblPlants"/>
        </authorList>
    </citation>
    <scope>IDENTIFICATION</scope>
</reference>
<dbReference type="Pfam" id="PF00266">
    <property type="entry name" value="Aminotran_5"/>
    <property type="match status" value="1"/>
</dbReference>
<evidence type="ECO:0000313" key="3">
    <source>
        <dbReference type="EMBL" id="PNR27649.1"/>
    </source>
</evidence>
<dbReference type="InterPro" id="IPR015422">
    <property type="entry name" value="PyrdxlP-dep_Trfase_small"/>
</dbReference>
<evidence type="ECO:0000259" key="2">
    <source>
        <dbReference type="Pfam" id="PF00266"/>
    </source>
</evidence>
<feature type="domain" description="Aminotransferase class V" evidence="2">
    <location>
        <begin position="305"/>
        <end position="582"/>
    </location>
</feature>
<dbReference type="PANTHER" id="PTHR14237:SF62">
    <property type="entry name" value="AMINOTRANSFERASE CLASS V DOMAIN-CONTAINING PROTEIN"/>
    <property type="match status" value="1"/>
</dbReference>
<dbReference type="AlphaFoldDB" id="A0A2K1IEE8"/>
<sequence length="675" mass="75040">MFNKLSKFRSGARGHAQTDSIDYSIDTKSPRYSNGVKKASKKSALRGEDFGHLTDSEVYFAESLFPVKTSSPAPVRKLQRSSHTIDTSLLPAVLDMYDRSSPRSPVSTTCAKSYEIIKEQSQPISKKSWIAEVTSTHHSNGDSRRKSCEPVLRFRSQNGDRNNTVASDSTFSRRDNSSRSWTTESTSDEENIDRSMSSAFYKSDGDDDSSEAADYADAEEKFLQTNPDYFEILSLENVRREQYPKLSLNKHVYMDYASLALSSRFQIEEHMKIVTAQGHMFSGGPGSSDEYAAMAQGRLLQMFKTSRSEYSVVFTTGLNASYRLVANSYPFQKGSPILVCQDIHDSANQLIAAALKCGGKPVLAPLEETDLTMAKSTIRPLMKRHIFQSAGSLFVYPAQSSITGIRHSMHWVNKAHKSGWHVLVDASTLLPTGTLNLSQHQPDFVLGSFQNIVGYSSGMGFLLVRRASFLVNHVPHSNAITLSTKGSSTQGKDVYIVAEDESLSKLSFAWLELGLQHLQSIGLDVINTRVKALATWMVQKLKGLRHIDPDDWSLLNVYSPYMAENRGNIISFNVLDSTGEVIMPSLVQRLAAKNQITLAVGSFNNPGVGNLLGPAKQRVRNISVFERPPEFECVQVSLGPLSNFEDAYRVVHFLSLFRNQDYVSMEALGFMKDVN</sequence>
<dbReference type="OrthoDB" id="10264306at2759"/>
<dbReference type="Gramene" id="Pp3c25_10130V3.2">
    <property type="protein sequence ID" value="Pp3c25_10130V3.2"/>
    <property type="gene ID" value="Pp3c25_10130"/>
</dbReference>
<dbReference type="SUPFAM" id="SSF53383">
    <property type="entry name" value="PLP-dependent transferases"/>
    <property type="match status" value="1"/>
</dbReference>
<dbReference type="STRING" id="3218.A0A2K1IEE8"/>
<evidence type="ECO:0000313" key="4">
    <source>
        <dbReference type="EnsemblPlants" id="Pp3c25_10130V3.1"/>
    </source>
</evidence>
<feature type="compositionally biased region" description="Acidic residues" evidence="1">
    <location>
        <begin position="205"/>
        <end position="214"/>
    </location>
</feature>
<name>A0A2K1IEE8_PHYPA</name>
<dbReference type="InterPro" id="IPR015424">
    <property type="entry name" value="PyrdxlP-dep_Trfase"/>
</dbReference>
<dbReference type="PaxDb" id="3218-PP1S168_89V6.1"/>
<keyword evidence="5" id="KW-1185">Reference proteome</keyword>
<gene>
    <name evidence="4" type="primary">LOC112277529</name>
    <name evidence="3" type="ORF">PHYPA_029801</name>
</gene>
<evidence type="ECO:0000313" key="5">
    <source>
        <dbReference type="Proteomes" id="UP000006727"/>
    </source>
</evidence>
<protein>
    <recommendedName>
        <fullName evidence="2">Aminotransferase class V domain-containing protein</fullName>
    </recommendedName>
</protein>
<dbReference type="Gene3D" id="3.40.640.10">
    <property type="entry name" value="Type I PLP-dependent aspartate aminotransferase-like (Major domain)"/>
    <property type="match status" value="1"/>
</dbReference>
<dbReference type="EMBL" id="ABEU02000025">
    <property type="protein sequence ID" value="PNR27649.1"/>
    <property type="molecule type" value="Genomic_DNA"/>
</dbReference>
<feature type="region of interest" description="Disordered" evidence="1">
    <location>
        <begin position="156"/>
        <end position="214"/>
    </location>
</feature>
<accession>A0A2K1IEE8</accession>
<dbReference type="InterPro" id="IPR000192">
    <property type="entry name" value="Aminotrans_V_dom"/>
</dbReference>
<reference evidence="3 5" key="1">
    <citation type="journal article" date="2008" name="Science">
        <title>The Physcomitrella genome reveals evolutionary insights into the conquest of land by plants.</title>
        <authorList>
            <person name="Rensing S."/>
            <person name="Lang D."/>
            <person name="Zimmer A."/>
            <person name="Terry A."/>
            <person name="Salamov A."/>
            <person name="Shapiro H."/>
            <person name="Nishiyama T."/>
            <person name="Perroud P.-F."/>
            <person name="Lindquist E."/>
            <person name="Kamisugi Y."/>
            <person name="Tanahashi T."/>
            <person name="Sakakibara K."/>
            <person name="Fujita T."/>
            <person name="Oishi K."/>
            <person name="Shin-I T."/>
            <person name="Kuroki Y."/>
            <person name="Toyoda A."/>
            <person name="Suzuki Y."/>
            <person name="Hashimoto A."/>
            <person name="Yamaguchi K."/>
            <person name="Sugano A."/>
            <person name="Kohara Y."/>
            <person name="Fujiyama A."/>
            <person name="Anterola A."/>
            <person name="Aoki S."/>
            <person name="Ashton N."/>
            <person name="Barbazuk W.B."/>
            <person name="Barker E."/>
            <person name="Bennetzen J."/>
            <person name="Bezanilla M."/>
            <person name="Blankenship R."/>
            <person name="Cho S.H."/>
            <person name="Dutcher S."/>
            <person name="Estelle M."/>
            <person name="Fawcett J.A."/>
            <person name="Gundlach H."/>
            <person name="Hanada K."/>
            <person name="Heyl A."/>
            <person name="Hicks K.A."/>
            <person name="Hugh J."/>
            <person name="Lohr M."/>
            <person name="Mayer K."/>
            <person name="Melkozernov A."/>
            <person name="Murata T."/>
            <person name="Nelson D."/>
            <person name="Pils B."/>
            <person name="Prigge M."/>
            <person name="Reiss B."/>
            <person name="Renner T."/>
            <person name="Rombauts S."/>
            <person name="Rushton P."/>
            <person name="Sanderfoot A."/>
            <person name="Schween G."/>
            <person name="Shiu S.-H."/>
            <person name="Stueber K."/>
            <person name="Theodoulou F.L."/>
            <person name="Tu H."/>
            <person name="Van de Peer Y."/>
            <person name="Verrier P.J."/>
            <person name="Waters E."/>
            <person name="Wood A."/>
            <person name="Yang L."/>
            <person name="Cove D."/>
            <person name="Cuming A."/>
            <person name="Hasebe M."/>
            <person name="Lucas S."/>
            <person name="Mishler D.B."/>
            <person name="Reski R."/>
            <person name="Grigoriev I."/>
            <person name="Quatrano R.S."/>
            <person name="Boore J.L."/>
        </authorList>
    </citation>
    <scope>NUCLEOTIDE SEQUENCE [LARGE SCALE GENOMIC DNA]</scope>
    <source>
        <strain evidence="4 5">cv. Gransden 2004</strain>
    </source>
</reference>
<dbReference type="Proteomes" id="UP000006727">
    <property type="component" value="Chromosome 25"/>
</dbReference>
<proteinExistence type="predicted"/>
<feature type="compositionally biased region" description="Polar residues" evidence="1">
    <location>
        <begin position="156"/>
        <end position="170"/>
    </location>
</feature>
<dbReference type="Gramene" id="Pp3c25_10130V3.1">
    <property type="protein sequence ID" value="Pp3c25_10130V3.1"/>
    <property type="gene ID" value="Pp3c25_10130"/>
</dbReference>
<dbReference type="EnsemblPlants" id="Pp3c25_10130V3.1">
    <property type="protein sequence ID" value="Pp3c25_10130V3.1"/>
    <property type="gene ID" value="Pp3c25_10130"/>
</dbReference>
<dbReference type="InterPro" id="IPR015421">
    <property type="entry name" value="PyrdxlP-dep_Trfase_major"/>
</dbReference>
<dbReference type="RefSeq" id="XP_024365744.1">
    <property type="nucleotide sequence ID" value="XM_024509976.2"/>
</dbReference>
<organism evidence="3">
    <name type="scientific">Physcomitrium patens</name>
    <name type="common">Spreading-leaved earth moss</name>
    <name type="synonym">Physcomitrella patens</name>
    <dbReference type="NCBI Taxonomy" id="3218"/>
    <lineage>
        <taxon>Eukaryota</taxon>
        <taxon>Viridiplantae</taxon>
        <taxon>Streptophyta</taxon>
        <taxon>Embryophyta</taxon>
        <taxon>Bryophyta</taxon>
        <taxon>Bryophytina</taxon>
        <taxon>Bryopsida</taxon>
        <taxon>Funariidae</taxon>
        <taxon>Funariales</taxon>
        <taxon>Funariaceae</taxon>
        <taxon>Physcomitrium</taxon>
    </lineage>
</organism>
<dbReference type="GeneID" id="112277529"/>